<evidence type="ECO:0000256" key="1">
    <source>
        <dbReference type="SAM" id="Phobius"/>
    </source>
</evidence>
<dbReference type="Proteomes" id="UP001206895">
    <property type="component" value="Unassembled WGS sequence"/>
</dbReference>
<feature type="transmembrane region" description="Helical" evidence="1">
    <location>
        <begin position="79"/>
        <end position="103"/>
    </location>
</feature>
<feature type="transmembrane region" description="Helical" evidence="1">
    <location>
        <begin position="23"/>
        <end position="48"/>
    </location>
</feature>
<feature type="transmembrane region" description="Helical" evidence="1">
    <location>
        <begin position="391"/>
        <end position="415"/>
    </location>
</feature>
<sequence length="535" mass="53140">MSGTDLVAGGALLTRLAVRRERFTAPLGVVALPVLVIVTGASMAALYASPGARAEVRSGAASNVAFRLLLGPLGSDTTIASITTWRVGLFLLLVAGVLASVLITRNTRAQEESGQLEIIRSGAVGPAAPMLVAVAIATVAGVATGCVMATATAAIGAPGEAAAAVGVQYCVVSLAVIGIAAVANQLAATARTATAVAVSVLVGGYILRGVADVVDGAGWLRWVSPLGWGELIDPFGRRDPVPVVLCVALFVVGVVGAAMIAMRRDLGAGIRSRREGPAGSTRLGSVGALTARVSGPAIVPWVSAVAVYCLLLGFLVSSVGDLVPDGGGVADVVRDLGGGGALARSVMTAVLGFVGVIAGLAAVAVVVRARGDEAAGRTEQVLAGAVSRTRWFASVAVASLGTAVVVVAGAALAIVAGHSISSGVSTSPTAGEVMAAGAVQIPGSVALAAVVVAAYGWGSRWVPLGWVAVLGDAVLAQFGSLLGLPTWVRDIAPHAHVVATAPEAVSISTTLLTLAGAAVLIAFGWWGFRRRDIPG</sequence>
<dbReference type="EMBL" id="JAMTCJ010000001">
    <property type="protein sequence ID" value="MCP2174870.1"/>
    <property type="molecule type" value="Genomic_DNA"/>
</dbReference>
<feature type="transmembrane region" description="Helical" evidence="1">
    <location>
        <begin position="346"/>
        <end position="370"/>
    </location>
</feature>
<feature type="transmembrane region" description="Helical" evidence="1">
    <location>
        <begin position="435"/>
        <end position="457"/>
    </location>
</feature>
<dbReference type="RefSeq" id="WP_253659888.1">
    <property type="nucleotide sequence ID" value="NZ_BAAAJQ010000001.1"/>
</dbReference>
<keyword evidence="1" id="KW-1133">Transmembrane helix</keyword>
<feature type="transmembrane region" description="Helical" evidence="1">
    <location>
        <begin position="161"/>
        <end position="183"/>
    </location>
</feature>
<feature type="transmembrane region" description="Helical" evidence="1">
    <location>
        <begin position="240"/>
        <end position="262"/>
    </location>
</feature>
<reference evidence="2 3" key="1">
    <citation type="submission" date="2022-06" db="EMBL/GenBank/DDBJ databases">
        <title>Genomic Encyclopedia of Archaeal and Bacterial Type Strains, Phase II (KMG-II): from individual species to whole genera.</title>
        <authorList>
            <person name="Goeker M."/>
        </authorList>
    </citation>
    <scope>NUCLEOTIDE SEQUENCE [LARGE SCALE GENOMIC DNA]</scope>
    <source>
        <strain evidence="2 3">DSM 44693</strain>
    </source>
</reference>
<evidence type="ECO:0000313" key="2">
    <source>
        <dbReference type="EMBL" id="MCP2174870.1"/>
    </source>
</evidence>
<evidence type="ECO:0000313" key="3">
    <source>
        <dbReference type="Proteomes" id="UP001206895"/>
    </source>
</evidence>
<feature type="transmembrane region" description="Helical" evidence="1">
    <location>
        <begin position="124"/>
        <end position="155"/>
    </location>
</feature>
<feature type="transmembrane region" description="Helical" evidence="1">
    <location>
        <begin position="195"/>
        <end position="220"/>
    </location>
</feature>
<keyword evidence="3" id="KW-1185">Reference proteome</keyword>
<protein>
    <submittedName>
        <fullName evidence="2">ABC-2 type transport system permease protein</fullName>
    </submittedName>
</protein>
<feature type="transmembrane region" description="Helical" evidence="1">
    <location>
        <begin position="504"/>
        <end position="528"/>
    </location>
</feature>
<comment type="caution">
    <text evidence="2">The sequence shown here is derived from an EMBL/GenBank/DDBJ whole genome shotgun (WGS) entry which is preliminary data.</text>
</comment>
<feature type="transmembrane region" description="Helical" evidence="1">
    <location>
        <begin position="298"/>
        <end position="316"/>
    </location>
</feature>
<organism evidence="2 3">
    <name type="scientific">Williamsia maris</name>
    <dbReference type="NCBI Taxonomy" id="72806"/>
    <lineage>
        <taxon>Bacteria</taxon>
        <taxon>Bacillati</taxon>
        <taxon>Actinomycetota</taxon>
        <taxon>Actinomycetes</taxon>
        <taxon>Mycobacteriales</taxon>
        <taxon>Nocardiaceae</taxon>
        <taxon>Williamsia</taxon>
    </lineage>
</organism>
<name>A0ABT1HD12_9NOCA</name>
<gene>
    <name evidence="2" type="ORF">LX13_000677</name>
</gene>
<accession>A0ABT1HD12</accession>
<feature type="transmembrane region" description="Helical" evidence="1">
    <location>
        <begin position="464"/>
        <end position="484"/>
    </location>
</feature>
<proteinExistence type="predicted"/>
<keyword evidence="1" id="KW-0812">Transmembrane</keyword>
<keyword evidence="1" id="KW-0472">Membrane</keyword>